<evidence type="ECO:0000313" key="3">
    <source>
        <dbReference type="Proteomes" id="UP000689195"/>
    </source>
</evidence>
<evidence type="ECO:0000256" key="1">
    <source>
        <dbReference type="SAM" id="Coils"/>
    </source>
</evidence>
<keyword evidence="1" id="KW-0175">Coiled coil</keyword>
<keyword evidence="3" id="KW-1185">Reference proteome</keyword>
<dbReference type="InterPro" id="IPR019734">
    <property type="entry name" value="TPR_rpt"/>
</dbReference>
<evidence type="ECO:0008006" key="4">
    <source>
        <dbReference type="Google" id="ProtNLM"/>
    </source>
</evidence>
<accession>A0A8S1UX37</accession>
<gene>
    <name evidence="2" type="ORF">PPENT_87.1.T0500267</name>
</gene>
<proteinExistence type="predicted"/>
<feature type="coiled-coil region" evidence="1">
    <location>
        <begin position="150"/>
        <end position="198"/>
    </location>
</feature>
<dbReference type="OrthoDB" id="2017782at2759"/>
<protein>
    <recommendedName>
        <fullName evidence="4">Tetratricopeptide repeat protein</fullName>
    </recommendedName>
</protein>
<dbReference type="AlphaFoldDB" id="A0A8S1UX37"/>
<reference evidence="2" key="1">
    <citation type="submission" date="2021-01" db="EMBL/GenBank/DDBJ databases">
        <authorList>
            <consortium name="Genoscope - CEA"/>
            <person name="William W."/>
        </authorList>
    </citation>
    <scope>NUCLEOTIDE SEQUENCE</scope>
</reference>
<organism evidence="2 3">
    <name type="scientific">Paramecium pentaurelia</name>
    <dbReference type="NCBI Taxonomy" id="43138"/>
    <lineage>
        <taxon>Eukaryota</taxon>
        <taxon>Sar</taxon>
        <taxon>Alveolata</taxon>
        <taxon>Ciliophora</taxon>
        <taxon>Intramacronucleata</taxon>
        <taxon>Oligohymenophorea</taxon>
        <taxon>Peniculida</taxon>
        <taxon>Parameciidae</taxon>
        <taxon>Paramecium</taxon>
    </lineage>
</organism>
<name>A0A8S1UX37_9CILI</name>
<dbReference type="Proteomes" id="UP000689195">
    <property type="component" value="Unassembled WGS sequence"/>
</dbReference>
<comment type="caution">
    <text evidence="2">The sequence shown here is derived from an EMBL/GenBank/DDBJ whole genome shotgun (WGS) entry which is preliminary data.</text>
</comment>
<sequence>MRKFNLALIDYTKAIELNSNDTKASNNRRNLYKENGQYDKAFQDCIQALKLESDNPLIMVNLDDHYFRPNYNQSLKYYTQALAQLDQITQQKRKKWNLSEKNIQFIQKKNQTLNDVKDKFTILERKLTVQLMARTDLKQPQEKQEELDPLQLIKEDMKQIRQQLVILQEIVNQQNEIISNLEDDNKQLKNRIAFKHNRKQNSIYLLKSIENFFRIILNEQRCYDSKQFQKSTRYSTKGFQYWMKGYGFIPVGGEAFNIIHDALDYANESKKENKFNPSELEIKVKITAIDLAKQQQQETLQQNNQQFNQFLVKLNKIENQKDEQNEYWKNGTNDALIILKYLNDQSSSIIENSDKKLRQIFVEVVEMNNKQQNQVQQQQQGNKIQKVQILSNPSSLCSRICLIS</sequence>
<dbReference type="SMART" id="SM00028">
    <property type="entry name" value="TPR"/>
    <property type="match status" value="1"/>
</dbReference>
<dbReference type="EMBL" id="CAJJDO010000050">
    <property type="protein sequence ID" value="CAD8169301.1"/>
    <property type="molecule type" value="Genomic_DNA"/>
</dbReference>
<evidence type="ECO:0000313" key="2">
    <source>
        <dbReference type="EMBL" id="CAD8169301.1"/>
    </source>
</evidence>